<proteinExistence type="inferred from homology"/>
<feature type="domain" description="Amine oxidase" evidence="6">
    <location>
        <begin position="12"/>
        <end position="478"/>
    </location>
</feature>
<dbReference type="RefSeq" id="WP_251589508.1">
    <property type="nucleotide sequence ID" value="NZ_JAMLJI010000001.1"/>
</dbReference>
<organism evidence="7 8">
    <name type="scientific">Larsenimonas suaedae</name>
    <dbReference type="NCBI Taxonomy" id="1851019"/>
    <lineage>
        <taxon>Bacteria</taxon>
        <taxon>Pseudomonadati</taxon>
        <taxon>Pseudomonadota</taxon>
        <taxon>Gammaproteobacteria</taxon>
        <taxon>Oceanospirillales</taxon>
        <taxon>Halomonadaceae</taxon>
        <taxon>Larsenimonas</taxon>
    </lineage>
</organism>
<dbReference type="Proteomes" id="UP001269375">
    <property type="component" value="Unassembled WGS sequence"/>
</dbReference>
<protein>
    <submittedName>
        <fullName evidence="7">Phytoene desaturase family protein</fullName>
        <ecNumber evidence="7">1.-.-.-</ecNumber>
    </submittedName>
</protein>
<evidence type="ECO:0000313" key="8">
    <source>
        <dbReference type="Proteomes" id="UP001269375"/>
    </source>
</evidence>
<dbReference type="SUPFAM" id="SSF51905">
    <property type="entry name" value="FAD/NAD(P)-binding domain"/>
    <property type="match status" value="1"/>
</dbReference>
<keyword evidence="4 5" id="KW-0560">Oxidoreductase</keyword>
<keyword evidence="3 5" id="KW-0125">Carotenoid biosynthesis</keyword>
<accession>A0ABU1GWJ6</accession>
<name>A0ABU1GWJ6_9GAMM</name>
<dbReference type="NCBIfam" id="TIGR02734">
    <property type="entry name" value="crtI_fam"/>
    <property type="match status" value="1"/>
</dbReference>
<dbReference type="PANTHER" id="PTHR43734:SF3">
    <property type="entry name" value="B-CAROTENE KETOLASE"/>
    <property type="match status" value="1"/>
</dbReference>
<evidence type="ECO:0000256" key="2">
    <source>
        <dbReference type="ARBA" id="ARBA00006046"/>
    </source>
</evidence>
<dbReference type="Gene3D" id="3.50.50.60">
    <property type="entry name" value="FAD/NAD(P)-binding domain"/>
    <property type="match status" value="2"/>
</dbReference>
<dbReference type="InterPro" id="IPR002937">
    <property type="entry name" value="Amino_oxidase"/>
</dbReference>
<dbReference type="InterPro" id="IPR036188">
    <property type="entry name" value="FAD/NAD-bd_sf"/>
</dbReference>
<dbReference type="Pfam" id="PF01593">
    <property type="entry name" value="Amino_oxidase"/>
    <property type="match status" value="1"/>
</dbReference>
<dbReference type="EMBL" id="JARWAO010000003">
    <property type="protein sequence ID" value="MDR5895693.1"/>
    <property type="molecule type" value="Genomic_DNA"/>
</dbReference>
<gene>
    <name evidence="7" type="primary">crtI</name>
    <name evidence="7" type="ORF">QC825_06380</name>
</gene>
<keyword evidence="8" id="KW-1185">Reference proteome</keyword>
<evidence type="ECO:0000259" key="6">
    <source>
        <dbReference type="Pfam" id="PF01593"/>
    </source>
</evidence>
<dbReference type="EC" id="1.-.-.-" evidence="7"/>
<sequence length="491" mass="54764">MTHTLVIGGGFGGMAAALRARKLGHDVTLLERGHALGGRAQVFEDKGYRFDAGPTVITAAFMFEELFELFGKRLSDYVEMIDLDTWYEFYFQDGRRFRYGADLDDTLEQIARFNPRDVDGYTRLLEHSKAIFDVGFTELADKPFHRFSTMVRQIPALVRLKSHRSVWGMVSHYLEDPSLRKAFSIPPLLVGGNPFKTTSIYALIPYLERKWGVQFPRGGTGALVGALEQLMREEGIHIETGVSVGRLQAQGRRVTGVVLEDGSTRQADRVIANADAAYLYKHMTPNLPALPKLKLKAAKYSMGLFVLYLGVDARYSDVAHHTIWFGEQYKTLLADIFDHHVLNEDVSLYVHRPTATDESFAPPGCDSFYILAPVPNLQGDIDWAQEGTRLAERIIASLSKTLLPGLEHHIATQFHMTPADFGTRYLSEHGSGFSIAPLFRQSAWFRFHNKSEALDRLYLVGAGTHPGAGLPGVVSSAKVVERLMAEESPDG</sequence>
<comment type="pathway">
    <text evidence="1 5">Carotenoid biosynthesis.</text>
</comment>
<comment type="caution">
    <text evidence="7">The sequence shown here is derived from an EMBL/GenBank/DDBJ whole genome shotgun (WGS) entry which is preliminary data.</text>
</comment>
<dbReference type="GO" id="GO:0016491">
    <property type="term" value="F:oxidoreductase activity"/>
    <property type="evidence" value="ECO:0007669"/>
    <property type="project" value="UniProtKB-KW"/>
</dbReference>
<evidence type="ECO:0000256" key="5">
    <source>
        <dbReference type="RuleBase" id="RU362075"/>
    </source>
</evidence>
<evidence type="ECO:0000313" key="7">
    <source>
        <dbReference type="EMBL" id="MDR5895693.1"/>
    </source>
</evidence>
<dbReference type="PANTHER" id="PTHR43734">
    <property type="entry name" value="PHYTOENE DESATURASE"/>
    <property type="match status" value="1"/>
</dbReference>
<comment type="similarity">
    <text evidence="2 5">Belongs to the carotenoid/retinoid oxidoreductase family.</text>
</comment>
<evidence type="ECO:0000256" key="3">
    <source>
        <dbReference type="ARBA" id="ARBA00022746"/>
    </source>
</evidence>
<evidence type="ECO:0000256" key="4">
    <source>
        <dbReference type="ARBA" id="ARBA00023002"/>
    </source>
</evidence>
<reference evidence="7 8" key="1">
    <citation type="submission" date="2023-04" db="EMBL/GenBank/DDBJ databases">
        <title>A long-awaited taxogenomic arrangement of the family Halomonadaceae.</title>
        <authorList>
            <person name="De La Haba R."/>
            <person name="Chuvochina M."/>
            <person name="Wittouck S."/>
            <person name="Arahal D.R."/>
            <person name="Sanchez-Porro C."/>
            <person name="Hugenholtz P."/>
            <person name="Ventosa A."/>
        </authorList>
    </citation>
    <scope>NUCLEOTIDE SEQUENCE [LARGE SCALE GENOMIC DNA]</scope>
    <source>
        <strain evidence="7 8">DSM 22428</strain>
    </source>
</reference>
<evidence type="ECO:0000256" key="1">
    <source>
        <dbReference type="ARBA" id="ARBA00004829"/>
    </source>
</evidence>
<dbReference type="InterPro" id="IPR014105">
    <property type="entry name" value="Carotenoid/retinoid_OxRdtase"/>
</dbReference>